<dbReference type="AlphaFoldDB" id="W4VKC9"/>
<protein>
    <submittedName>
        <fullName evidence="3">Thiazole biosynthesis protein ThiG</fullName>
    </submittedName>
</protein>
<dbReference type="InterPro" id="IPR013785">
    <property type="entry name" value="Aldolase_TIM"/>
</dbReference>
<evidence type="ECO:0000313" key="3">
    <source>
        <dbReference type="EMBL" id="GAE93667.1"/>
    </source>
</evidence>
<proteinExistence type="predicted"/>
<evidence type="ECO:0000313" key="4">
    <source>
        <dbReference type="Proteomes" id="UP000019102"/>
    </source>
</evidence>
<dbReference type="Gene3D" id="3.20.20.70">
    <property type="entry name" value="Aldolase class I"/>
    <property type="match status" value="1"/>
</dbReference>
<evidence type="ECO:0000256" key="1">
    <source>
        <dbReference type="ARBA" id="ARBA00023270"/>
    </source>
</evidence>
<dbReference type="InterPro" id="IPR033983">
    <property type="entry name" value="Thiazole_synthase_ThiG"/>
</dbReference>
<name>W4VKC9_9BACI</name>
<dbReference type="Pfam" id="PF05690">
    <property type="entry name" value="ThiG"/>
    <property type="match status" value="1"/>
</dbReference>
<evidence type="ECO:0000259" key="2">
    <source>
        <dbReference type="Pfam" id="PF05690"/>
    </source>
</evidence>
<reference evidence="3 4" key="1">
    <citation type="journal article" date="2014" name="Genome Announc.">
        <title>Draft Genome Sequence of the Boron-Tolerant and Moderately Halotolerant Bacterium Gracilibacillus boraciitolerans JCM 21714T.</title>
        <authorList>
            <person name="Ahmed I."/>
            <person name="Oshima K."/>
            <person name="Suda W."/>
            <person name="Kitamura K."/>
            <person name="Iida T."/>
            <person name="Ohmori Y."/>
            <person name="Fujiwara T."/>
            <person name="Hattori M."/>
            <person name="Ohkuma M."/>
        </authorList>
    </citation>
    <scope>NUCLEOTIDE SEQUENCE [LARGE SCALE GENOMIC DNA]</scope>
    <source>
        <strain evidence="3 4">JCM 21714</strain>
    </source>
</reference>
<dbReference type="STRING" id="1298598.JCM21714_2769"/>
<keyword evidence="1" id="KW-0704">Schiff base</keyword>
<sequence length="40" mass="4165">MAEAMKLAIEAGRLGYLAGRIDKKTYAVPSSPKDGISVVG</sequence>
<accession>W4VKC9</accession>
<dbReference type="Proteomes" id="UP000019102">
    <property type="component" value="Unassembled WGS sequence"/>
</dbReference>
<dbReference type="EMBL" id="BAVS01000014">
    <property type="protein sequence ID" value="GAE93667.1"/>
    <property type="molecule type" value="Genomic_DNA"/>
</dbReference>
<gene>
    <name evidence="3" type="ORF">JCM21714_2769</name>
</gene>
<feature type="domain" description="Thiazole synthase ThiG" evidence="2">
    <location>
        <begin position="1"/>
        <end position="32"/>
    </location>
</feature>
<keyword evidence="4" id="KW-1185">Reference proteome</keyword>
<comment type="caution">
    <text evidence="3">The sequence shown here is derived from an EMBL/GenBank/DDBJ whole genome shotgun (WGS) entry which is preliminary data.</text>
</comment>
<organism evidence="3 4">
    <name type="scientific">Gracilibacillus boraciitolerans JCM 21714</name>
    <dbReference type="NCBI Taxonomy" id="1298598"/>
    <lineage>
        <taxon>Bacteria</taxon>
        <taxon>Bacillati</taxon>
        <taxon>Bacillota</taxon>
        <taxon>Bacilli</taxon>
        <taxon>Bacillales</taxon>
        <taxon>Bacillaceae</taxon>
        <taxon>Gracilibacillus</taxon>
    </lineage>
</organism>